<evidence type="ECO:0000313" key="1">
    <source>
        <dbReference type="EMBL" id="JAH68862.1"/>
    </source>
</evidence>
<organism evidence="1">
    <name type="scientific">Anguilla anguilla</name>
    <name type="common">European freshwater eel</name>
    <name type="synonym">Muraena anguilla</name>
    <dbReference type="NCBI Taxonomy" id="7936"/>
    <lineage>
        <taxon>Eukaryota</taxon>
        <taxon>Metazoa</taxon>
        <taxon>Chordata</taxon>
        <taxon>Craniata</taxon>
        <taxon>Vertebrata</taxon>
        <taxon>Euteleostomi</taxon>
        <taxon>Actinopterygii</taxon>
        <taxon>Neopterygii</taxon>
        <taxon>Teleostei</taxon>
        <taxon>Anguilliformes</taxon>
        <taxon>Anguillidae</taxon>
        <taxon>Anguilla</taxon>
    </lineage>
</organism>
<proteinExistence type="predicted"/>
<reference evidence="1" key="2">
    <citation type="journal article" date="2015" name="Fish Shellfish Immunol.">
        <title>Early steps in the European eel (Anguilla anguilla)-Vibrio vulnificus interaction in the gills: Role of the RtxA13 toxin.</title>
        <authorList>
            <person name="Callol A."/>
            <person name="Pajuelo D."/>
            <person name="Ebbesson L."/>
            <person name="Teles M."/>
            <person name="MacKenzie S."/>
            <person name="Amaro C."/>
        </authorList>
    </citation>
    <scope>NUCLEOTIDE SEQUENCE</scope>
</reference>
<name>A0A0E9USS0_ANGAN</name>
<sequence>MWTPTKRGYLSLLKRWKEVLCVISNSLPIRFTYLIRSSLS</sequence>
<accession>A0A0E9USS0</accession>
<reference evidence="1" key="1">
    <citation type="submission" date="2014-11" db="EMBL/GenBank/DDBJ databases">
        <authorList>
            <person name="Amaro Gonzalez C."/>
        </authorList>
    </citation>
    <scope>NUCLEOTIDE SEQUENCE</scope>
</reference>
<dbReference type="EMBL" id="GBXM01039715">
    <property type="protein sequence ID" value="JAH68862.1"/>
    <property type="molecule type" value="Transcribed_RNA"/>
</dbReference>
<protein>
    <submittedName>
        <fullName evidence="1">Uncharacterized protein</fullName>
    </submittedName>
</protein>
<dbReference type="AlphaFoldDB" id="A0A0E9USS0"/>